<name>A0A1H2U8M8_9FLAO</name>
<keyword evidence="6" id="KW-1185">Reference proteome</keyword>
<evidence type="ECO:0000313" key="5">
    <source>
        <dbReference type="EMBL" id="SDW52545.1"/>
    </source>
</evidence>
<comment type="similarity">
    <text evidence="1 4">Belongs to the glycerate kinase type-1 family.</text>
</comment>
<evidence type="ECO:0000256" key="1">
    <source>
        <dbReference type="ARBA" id="ARBA00006284"/>
    </source>
</evidence>
<keyword evidence="2 4" id="KW-0808">Transferase</keyword>
<dbReference type="GO" id="GO:0008887">
    <property type="term" value="F:glycerate kinase activity"/>
    <property type="evidence" value="ECO:0007669"/>
    <property type="project" value="UniProtKB-UniRule"/>
</dbReference>
<accession>A0A1H2U8M8</accession>
<dbReference type="InterPro" id="IPR018197">
    <property type="entry name" value="Glycerate_kinase_RE-like"/>
</dbReference>
<dbReference type="InterPro" id="IPR036129">
    <property type="entry name" value="Glycerate_kinase_sf"/>
</dbReference>
<dbReference type="OrthoDB" id="9774290at2"/>
<evidence type="ECO:0000256" key="4">
    <source>
        <dbReference type="PIRNR" id="PIRNR006078"/>
    </source>
</evidence>
<evidence type="ECO:0000256" key="3">
    <source>
        <dbReference type="ARBA" id="ARBA00022777"/>
    </source>
</evidence>
<evidence type="ECO:0000313" key="6">
    <source>
        <dbReference type="Proteomes" id="UP000199595"/>
    </source>
</evidence>
<dbReference type="Gene3D" id="3.40.50.10350">
    <property type="entry name" value="Glycerate kinase, domain 1"/>
    <property type="match status" value="1"/>
</dbReference>
<dbReference type="GO" id="GO:0031388">
    <property type="term" value="P:organic acid phosphorylation"/>
    <property type="evidence" value="ECO:0007669"/>
    <property type="project" value="UniProtKB-UniRule"/>
</dbReference>
<dbReference type="InterPro" id="IPR004381">
    <property type="entry name" value="Glycerate_kinase"/>
</dbReference>
<dbReference type="AlphaFoldDB" id="A0A1H2U8M8"/>
<dbReference type="Pfam" id="PF02595">
    <property type="entry name" value="Gly_kinase"/>
    <property type="match status" value="1"/>
</dbReference>
<dbReference type="STRING" id="762486.SAMN05444411_101916"/>
<proteinExistence type="inferred from homology"/>
<dbReference type="PIRSF" id="PIRSF006078">
    <property type="entry name" value="GlxK"/>
    <property type="match status" value="1"/>
</dbReference>
<keyword evidence="3 4" id="KW-0418">Kinase</keyword>
<reference evidence="5 6" key="1">
    <citation type="submission" date="2016-10" db="EMBL/GenBank/DDBJ databases">
        <authorList>
            <person name="de Groot N.N."/>
        </authorList>
    </citation>
    <scope>NUCLEOTIDE SEQUENCE [LARGE SCALE GENOMIC DNA]</scope>
    <source>
        <strain evidence="5 6">DSM 24956</strain>
    </source>
</reference>
<organism evidence="5 6">
    <name type="scientific">Lutibacter oricola</name>
    <dbReference type="NCBI Taxonomy" id="762486"/>
    <lineage>
        <taxon>Bacteria</taxon>
        <taxon>Pseudomonadati</taxon>
        <taxon>Bacteroidota</taxon>
        <taxon>Flavobacteriia</taxon>
        <taxon>Flavobacteriales</taxon>
        <taxon>Flavobacteriaceae</taxon>
        <taxon>Lutibacter</taxon>
    </lineage>
</organism>
<protein>
    <submittedName>
        <fullName evidence="5">Glycerate kinase</fullName>
    </submittedName>
</protein>
<dbReference type="PANTHER" id="PTHR21599:SF0">
    <property type="entry name" value="GLYCERATE KINASE"/>
    <property type="match status" value="1"/>
</dbReference>
<gene>
    <name evidence="5" type="ORF">SAMN05444411_101916</name>
</gene>
<sequence length="375" mass="40613">MKIVVAPDKFKGSLTGVEFCNIVKKNILAFNPNAEVLELPLADGGDGTIEVADFYLQGKFVDVTVNNPFFKPVKASYLFSEKSKTAFIEMAEASGIKLLQKEELNCMEATTFGTGELIIDALEKGAKTIILGIGGSATNDCGIGMATALGYQFLDASGDQVEPIGKNLENIKYIETSKVHLLLKEVTFKVACDVTNPLYGENGAAYVYAAQKGASKEEIEQLDKGLQHISKLIKTQFKINPQDIAGAGAAGGMGIASKVFLKGELVSGITLIKDLAKFDENLSNTDWIITGEGKLDNQTMSGKAIQGVLESSRRHSINVAVFCGSITIDKKELENMRISYADSVIERTSNLEDAMQNSANYLHEITAKFIKEKLR</sequence>
<dbReference type="PANTHER" id="PTHR21599">
    <property type="entry name" value="GLYCERATE KINASE"/>
    <property type="match status" value="1"/>
</dbReference>
<dbReference type="NCBIfam" id="TIGR00045">
    <property type="entry name" value="glycerate kinase"/>
    <property type="match status" value="1"/>
</dbReference>
<dbReference type="RefSeq" id="WP_090120156.1">
    <property type="nucleotide sequence ID" value="NZ_FNNJ01000001.1"/>
</dbReference>
<dbReference type="Proteomes" id="UP000199595">
    <property type="component" value="Unassembled WGS sequence"/>
</dbReference>
<dbReference type="InterPro" id="IPR018193">
    <property type="entry name" value="Glyc_kinase_flavodox-like_fold"/>
</dbReference>
<dbReference type="Gene3D" id="3.90.1510.10">
    <property type="entry name" value="Glycerate kinase, domain 2"/>
    <property type="match status" value="1"/>
</dbReference>
<evidence type="ECO:0000256" key="2">
    <source>
        <dbReference type="ARBA" id="ARBA00022679"/>
    </source>
</evidence>
<dbReference type="EMBL" id="FNNJ01000001">
    <property type="protein sequence ID" value="SDW52545.1"/>
    <property type="molecule type" value="Genomic_DNA"/>
</dbReference>
<dbReference type="SUPFAM" id="SSF110738">
    <property type="entry name" value="Glycerate kinase I"/>
    <property type="match status" value="1"/>
</dbReference>